<feature type="region of interest" description="Disordered" evidence="1">
    <location>
        <begin position="173"/>
        <end position="197"/>
    </location>
</feature>
<evidence type="ECO:0000313" key="2">
    <source>
        <dbReference type="EMBL" id="GEY93158.1"/>
    </source>
</evidence>
<evidence type="ECO:0000256" key="1">
    <source>
        <dbReference type="SAM" id="MobiDB-lite"/>
    </source>
</evidence>
<gene>
    <name evidence="2" type="ORF">Tci_465132</name>
</gene>
<accession>A0A699I0H7</accession>
<reference evidence="2" key="1">
    <citation type="journal article" date="2019" name="Sci. Rep.">
        <title>Draft genome of Tanacetum cinerariifolium, the natural source of mosquito coil.</title>
        <authorList>
            <person name="Yamashiro T."/>
            <person name="Shiraishi A."/>
            <person name="Satake H."/>
            <person name="Nakayama K."/>
        </authorList>
    </citation>
    <scope>NUCLEOTIDE SEQUENCE</scope>
</reference>
<organism evidence="2">
    <name type="scientific">Tanacetum cinerariifolium</name>
    <name type="common">Dalmatian daisy</name>
    <name type="synonym">Chrysanthemum cinerariifolium</name>
    <dbReference type="NCBI Taxonomy" id="118510"/>
    <lineage>
        <taxon>Eukaryota</taxon>
        <taxon>Viridiplantae</taxon>
        <taxon>Streptophyta</taxon>
        <taxon>Embryophyta</taxon>
        <taxon>Tracheophyta</taxon>
        <taxon>Spermatophyta</taxon>
        <taxon>Magnoliopsida</taxon>
        <taxon>eudicotyledons</taxon>
        <taxon>Gunneridae</taxon>
        <taxon>Pentapetalae</taxon>
        <taxon>asterids</taxon>
        <taxon>campanulids</taxon>
        <taxon>Asterales</taxon>
        <taxon>Asteraceae</taxon>
        <taxon>Asteroideae</taxon>
        <taxon>Anthemideae</taxon>
        <taxon>Anthemidinae</taxon>
        <taxon>Tanacetum</taxon>
    </lineage>
</organism>
<sequence length="354" mass="39711">MWEAIKSRFGGNDESKKMHKYLLKQQFEGFFVSTLEGLNKSAPQLDYDDLKQINNDDIEEIDLKWQVAMISKRIKKAKGNQDSRIRDVGYNGNKTRDNGRRRVYQDDSKALVTIDEEDINWSRHVKDDAQNYAIMAYSSSNSCSYNEGIACLGPNVEIDYSKFTYGPKQILADESNSKPSEYASCESDSSVETSTSMHEPIENALKVVCKPKVWTDAPIIKEYESDSDNDSVSNAQEDKEKPSFSFTDYVKHVKTPRGNIKEIGTTNHSPKIKKQDRNGHTRKGLGYAFTRKSCFICDSALKDKGIVDSGCSRNMTGNKAHLADYQEFKGGSIAFGGSNERITSKGMIKTGSAN</sequence>
<comment type="caution">
    <text evidence="2">The sequence shown here is derived from an EMBL/GenBank/DDBJ whole genome shotgun (WGS) entry which is preliminary data.</text>
</comment>
<feature type="region of interest" description="Disordered" evidence="1">
    <location>
        <begin position="225"/>
        <end position="246"/>
    </location>
</feature>
<proteinExistence type="predicted"/>
<protein>
    <submittedName>
        <fullName evidence="2">Ribonuclease H-like domain-containing protein</fullName>
    </submittedName>
</protein>
<dbReference type="EMBL" id="BKCJ010223667">
    <property type="protein sequence ID" value="GEY93158.1"/>
    <property type="molecule type" value="Genomic_DNA"/>
</dbReference>
<dbReference type="AlphaFoldDB" id="A0A699I0H7"/>
<name>A0A699I0H7_TANCI</name>
<feature type="region of interest" description="Disordered" evidence="1">
    <location>
        <begin position="260"/>
        <end position="281"/>
    </location>
</feature>
<feature type="compositionally biased region" description="Polar residues" evidence="1">
    <location>
        <begin position="186"/>
        <end position="197"/>
    </location>
</feature>